<organism evidence="14">
    <name type="scientific">marine sediment metagenome</name>
    <dbReference type="NCBI Taxonomy" id="412755"/>
    <lineage>
        <taxon>unclassified sequences</taxon>
        <taxon>metagenomes</taxon>
        <taxon>ecological metagenomes</taxon>
    </lineage>
</organism>
<dbReference type="FunFam" id="2.20.28.10:FF:000003">
    <property type="entry name" value="DNA helicase"/>
    <property type="match status" value="1"/>
</dbReference>
<dbReference type="Pfam" id="PF00493">
    <property type="entry name" value="MCM"/>
    <property type="match status" value="2"/>
</dbReference>
<dbReference type="AlphaFoldDB" id="A0A0F9RQW8"/>
<evidence type="ECO:0000256" key="3">
    <source>
        <dbReference type="ARBA" id="ARBA00022705"/>
    </source>
</evidence>
<dbReference type="PROSITE" id="PS50817">
    <property type="entry name" value="INTEIN_N_TER"/>
    <property type="match status" value="1"/>
</dbReference>
<dbReference type="GO" id="GO:0042555">
    <property type="term" value="C:MCM complex"/>
    <property type="evidence" value="ECO:0007669"/>
    <property type="project" value="TreeGrafter"/>
</dbReference>
<dbReference type="Gene3D" id="3.40.50.300">
    <property type="entry name" value="P-loop containing nucleotide triphosphate hydrolases"/>
    <property type="match status" value="2"/>
</dbReference>
<dbReference type="EMBL" id="LAZR01002643">
    <property type="protein sequence ID" value="KKN27366.1"/>
    <property type="molecule type" value="Genomic_DNA"/>
</dbReference>
<comment type="similarity">
    <text evidence="1">Belongs to the MCM family.</text>
</comment>
<dbReference type="GO" id="GO:0016787">
    <property type="term" value="F:hydrolase activity"/>
    <property type="evidence" value="ECO:0007669"/>
    <property type="project" value="UniProtKB-KW"/>
</dbReference>
<gene>
    <name evidence="14" type="ORF">LCGC14_0865330</name>
</gene>
<dbReference type="PRINTS" id="PR00379">
    <property type="entry name" value="INTEIN"/>
</dbReference>
<dbReference type="InterPro" id="IPR027434">
    <property type="entry name" value="Homing_endonucl"/>
</dbReference>
<dbReference type="InterPro" id="IPR006141">
    <property type="entry name" value="Intein_N"/>
</dbReference>
<dbReference type="Gene3D" id="2.20.28.10">
    <property type="match status" value="1"/>
</dbReference>
<dbReference type="InterPro" id="IPR010982">
    <property type="entry name" value="Lambda_DNA-bd_dom_sf"/>
</dbReference>
<dbReference type="InterPro" id="IPR003587">
    <property type="entry name" value="Hint_dom_N"/>
</dbReference>
<dbReference type="CDD" id="cd00081">
    <property type="entry name" value="Hint"/>
    <property type="match status" value="2"/>
</dbReference>
<dbReference type="PANTHER" id="PTHR11630">
    <property type="entry name" value="DNA REPLICATION LICENSING FACTOR MCM FAMILY MEMBER"/>
    <property type="match status" value="1"/>
</dbReference>
<dbReference type="InterPro" id="IPR027417">
    <property type="entry name" value="P-loop_NTPase"/>
</dbReference>
<dbReference type="InterPro" id="IPR004042">
    <property type="entry name" value="Intein_endonuc_central"/>
</dbReference>
<dbReference type="Gene3D" id="3.10.28.10">
    <property type="entry name" value="Homing endonucleases"/>
    <property type="match status" value="1"/>
</dbReference>
<evidence type="ECO:0000256" key="5">
    <source>
        <dbReference type="ARBA" id="ARBA00022801"/>
    </source>
</evidence>
<keyword evidence="10" id="KW-0238">DNA-binding</keyword>
<dbReference type="SUPFAM" id="SSF50249">
    <property type="entry name" value="Nucleic acid-binding proteins"/>
    <property type="match status" value="1"/>
</dbReference>
<dbReference type="PRINTS" id="PR01657">
    <property type="entry name" value="MCMFAMILY"/>
</dbReference>
<dbReference type="PROSITE" id="PS50818">
    <property type="entry name" value="INTEIN_C_TER"/>
    <property type="match status" value="1"/>
</dbReference>
<evidence type="ECO:0000256" key="1">
    <source>
        <dbReference type="ARBA" id="ARBA00008010"/>
    </source>
</evidence>
<dbReference type="NCBIfam" id="TIGR01445">
    <property type="entry name" value="intein_Nterm"/>
    <property type="match status" value="1"/>
</dbReference>
<dbReference type="NCBIfam" id="TIGR01443">
    <property type="entry name" value="intein_Cterm"/>
    <property type="match status" value="1"/>
</dbReference>
<dbReference type="SUPFAM" id="SSF47413">
    <property type="entry name" value="lambda repressor-like DNA-binding domains"/>
    <property type="match status" value="1"/>
</dbReference>
<evidence type="ECO:0000313" key="14">
    <source>
        <dbReference type="EMBL" id="KKN27366.1"/>
    </source>
</evidence>
<dbReference type="Gene3D" id="2.40.50.140">
    <property type="entry name" value="Nucleic acid-binding proteins"/>
    <property type="match status" value="1"/>
</dbReference>
<keyword evidence="3" id="KW-0235">DNA replication</keyword>
<dbReference type="PROSITE" id="PS50943">
    <property type="entry name" value="HTH_CROC1"/>
    <property type="match status" value="1"/>
</dbReference>
<evidence type="ECO:0000256" key="6">
    <source>
        <dbReference type="ARBA" id="ARBA00022806"/>
    </source>
</evidence>
<feature type="domain" description="MCM C-terminal AAA(+) ATPase" evidence="11">
    <location>
        <begin position="192"/>
        <end position="327"/>
    </location>
</feature>
<dbReference type="GO" id="GO:0004519">
    <property type="term" value="F:endonuclease activity"/>
    <property type="evidence" value="ECO:0007669"/>
    <property type="project" value="InterPro"/>
</dbReference>
<dbReference type="PROSITE" id="PS50051">
    <property type="entry name" value="MCM_2"/>
    <property type="match status" value="2"/>
</dbReference>
<keyword evidence="4" id="KW-0547">Nucleotide-binding</keyword>
<dbReference type="InterPro" id="IPR041562">
    <property type="entry name" value="MCM_lid"/>
</dbReference>
<evidence type="ECO:0000256" key="2">
    <source>
        <dbReference type="ARBA" id="ARBA00012551"/>
    </source>
</evidence>
<dbReference type="SUPFAM" id="SSF52540">
    <property type="entry name" value="P-loop containing nucleoside triphosphate hydrolases"/>
    <property type="match status" value="2"/>
</dbReference>
<dbReference type="Pfam" id="PF14528">
    <property type="entry name" value="LAGLIDADG_3"/>
    <property type="match status" value="2"/>
</dbReference>
<protein>
    <recommendedName>
        <fullName evidence="2">DNA helicase</fullName>
        <ecNumber evidence="2">3.6.4.12</ecNumber>
    </recommendedName>
</protein>
<dbReference type="SUPFAM" id="SSF51294">
    <property type="entry name" value="Hedgehog/intein (Hint) domain"/>
    <property type="match status" value="1"/>
</dbReference>
<dbReference type="InterPro" id="IPR003586">
    <property type="entry name" value="Hint_dom_C"/>
</dbReference>
<keyword evidence="9" id="KW-0651">Protein splicing</keyword>
<dbReference type="InterPro" id="IPR018525">
    <property type="entry name" value="MCM_CS"/>
</dbReference>
<dbReference type="InterPro" id="IPR001387">
    <property type="entry name" value="Cro/C1-type_HTH"/>
</dbReference>
<dbReference type="InterPro" id="IPR033762">
    <property type="entry name" value="MCM_OB"/>
</dbReference>
<dbReference type="InterPro" id="IPR001208">
    <property type="entry name" value="MCM_dom"/>
</dbReference>
<reference evidence="14" key="1">
    <citation type="journal article" date="2015" name="Nature">
        <title>Complex archaea that bridge the gap between prokaryotes and eukaryotes.</title>
        <authorList>
            <person name="Spang A."/>
            <person name="Saw J.H."/>
            <person name="Jorgensen S.L."/>
            <person name="Zaremba-Niedzwiedzka K."/>
            <person name="Martijn J."/>
            <person name="Lind A.E."/>
            <person name="van Eijk R."/>
            <person name="Schleper C."/>
            <person name="Guy L."/>
            <person name="Ettema T.J."/>
        </authorList>
    </citation>
    <scope>NUCLEOTIDE SEQUENCE</scope>
</reference>
<dbReference type="SMART" id="SM00305">
    <property type="entry name" value="HintC"/>
    <property type="match status" value="1"/>
</dbReference>
<dbReference type="GO" id="GO:0003697">
    <property type="term" value="F:single-stranded DNA binding"/>
    <property type="evidence" value="ECO:0007669"/>
    <property type="project" value="TreeGrafter"/>
</dbReference>
<dbReference type="InterPro" id="IPR012340">
    <property type="entry name" value="NA-bd_OB-fold"/>
</dbReference>
<dbReference type="PANTHER" id="PTHR11630:SF66">
    <property type="entry name" value="DNA REPLICATION LICENSING FACTOR MCM4"/>
    <property type="match status" value="1"/>
</dbReference>
<dbReference type="InterPro" id="IPR004860">
    <property type="entry name" value="LAGLIDADG_dom"/>
</dbReference>
<feature type="domain" description="HTH cro/C1-type" evidence="13">
    <location>
        <begin position="737"/>
        <end position="768"/>
    </location>
</feature>
<evidence type="ECO:0000256" key="4">
    <source>
        <dbReference type="ARBA" id="ARBA00022741"/>
    </source>
</evidence>
<dbReference type="Pfam" id="PF17855">
    <property type="entry name" value="MCM_lid"/>
    <property type="match status" value="1"/>
</dbReference>
<keyword evidence="5" id="KW-0378">Hydrolase</keyword>
<sequence>MDKESPLFIHLRGLRAKNIDNLIWSKGILVRSSGIRPKLIKATFECLVCGSRFEIIQLTSRIKWPKFCTNKRCKAKAQTDFRLISKNSEFIDWQSIMIQEIPEDLPPGRIPRSVQAVLTYDLVDTVKPGDRIKLMGTFKSVLAQSTNSNNSTLFKTYIDVNFIDSEDKTDDIVDLSKEDKKKIENLSKEPMIQRKIGRSIAPNIYGRDQLKLACALSLFGGTKRKKPGGGYKRGDIHILMVGDPGTGKSEILKGAIEVSPRGIYTSGKGSSAVGLTAAVIKENETGQMNLEAGVVVLANGGVAAIDEFDKMDTADRSALHEAMEQQSYYYSTEILSVDGKRIVIGELIDNLMEKNKDKILFGKDCEILQFNDLKIYTTNFKEIFKTKVDRVSRHKAPNYFYKITFTNGRSIVVTPEHPVFTFREGILKCISAEDCIKDDFIPIPKYLPNSSNMVELYENHSSNHPIAKKIIIPKYLNSKLGRILGYLASEGHSYKGSSAEIGFSNMNGILLEDFNYLMEKMFGIKPSINEREDGLKTLRYISINLYEWMMENFPEVMTISKFKRTPNKILSSSSKIIKEFLISAFKGDGSVESTAICYRTSSKGLSADYQDLLLKLGIHSRITYDKYNDSYKVYIRAQSLILFFEEIIQDNDYRFEKINNLIKPKIPKTHHHDIFPTSIIEIIINLKHKLAIAYDGYFYRHLKENHGITRNIFQKEVALIKNKFLKIVKVLNKNIDIKEIRNETGYSQETLSQISGLNRSNIDYYERGGYDKKQREKLRLKILTSLKNKINEIEEEISYLNSLLNSDICWDRIKTIKCIQNNGKNYTPWVYDITVEPNNTFISQGVILHNTVSIAKAGIVATLKAQTAIIAAANPYSGRYDRYKTPTQNIRLPPALLSRFDLIFIVVDRPDAAADAQMAEFILKNSMTEPEDNLDETDEVLAPIPTNLLKKYIKYAKRTCHPVLTNDAKEKIKEFYLELRGQYDSEDAIISILARNLDALVRLSEAHAKMALREKVLKDDVEEIFKLFKRYLKDTGYDETTGKIDMDRIFVGQSRSSINKLETLMNRLKEIFEDNNWKPLEKVNIFQILELEENLDKKFIEHAVTELLREGTLYEPRSGFIKFTRKDD</sequence>
<dbReference type="InterPro" id="IPR031327">
    <property type="entry name" value="MCM"/>
</dbReference>
<comment type="caution">
    <text evidence="14">The sequence shown here is derived from an EMBL/GenBank/DDBJ whole genome shotgun (WGS) entry which is preliminary data.</text>
</comment>
<evidence type="ECO:0000256" key="7">
    <source>
        <dbReference type="ARBA" id="ARBA00022813"/>
    </source>
</evidence>
<evidence type="ECO:0000256" key="9">
    <source>
        <dbReference type="ARBA" id="ARBA00023000"/>
    </source>
</evidence>
<evidence type="ECO:0000256" key="10">
    <source>
        <dbReference type="ARBA" id="ARBA00023125"/>
    </source>
</evidence>
<dbReference type="GO" id="GO:0016539">
    <property type="term" value="P:intein-mediated protein splicing"/>
    <property type="evidence" value="ECO:0007669"/>
    <property type="project" value="InterPro"/>
</dbReference>
<feature type="domain" description="DOD-type homing endonuclease" evidence="12">
    <location>
        <begin position="483"/>
        <end position="618"/>
    </location>
</feature>
<keyword evidence="6" id="KW-0347">Helicase</keyword>
<name>A0A0F9RQW8_9ZZZZ</name>
<dbReference type="Gene3D" id="1.10.10.10">
    <property type="entry name" value="Winged helix-like DNA-binding domain superfamily/Winged helix DNA-binding domain"/>
    <property type="match status" value="1"/>
</dbReference>
<dbReference type="GO" id="GO:0006260">
    <property type="term" value="P:DNA replication"/>
    <property type="evidence" value="ECO:0007669"/>
    <property type="project" value="UniProtKB-KW"/>
</dbReference>
<keyword evidence="8" id="KW-0067">ATP-binding</keyword>
<dbReference type="Gene3D" id="2.170.16.10">
    <property type="entry name" value="Hedgehog/Intein (Hint) domain"/>
    <property type="match status" value="2"/>
</dbReference>
<dbReference type="PROSITE" id="PS00847">
    <property type="entry name" value="MCM_1"/>
    <property type="match status" value="1"/>
</dbReference>
<dbReference type="SMART" id="SM00306">
    <property type="entry name" value="HintN"/>
    <property type="match status" value="1"/>
</dbReference>
<dbReference type="PROSITE" id="PS50819">
    <property type="entry name" value="INTEIN_ENDONUCLEASE"/>
    <property type="match status" value="1"/>
</dbReference>
<dbReference type="InterPro" id="IPR036388">
    <property type="entry name" value="WH-like_DNA-bd_sf"/>
</dbReference>
<dbReference type="Pfam" id="PF17207">
    <property type="entry name" value="MCM_OB"/>
    <property type="match status" value="1"/>
</dbReference>
<evidence type="ECO:0000259" key="13">
    <source>
        <dbReference type="PROSITE" id="PS50943"/>
    </source>
</evidence>
<accession>A0A0F9RQW8</accession>
<evidence type="ECO:0000256" key="8">
    <source>
        <dbReference type="ARBA" id="ARBA00022840"/>
    </source>
</evidence>
<dbReference type="InterPro" id="IPR030934">
    <property type="entry name" value="Intein_C"/>
</dbReference>
<proteinExistence type="inferred from homology"/>
<dbReference type="GO" id="GO:0017116">
    <property type="term" value="F:single-stranded DNA helicase activity"/>
    <property type="evidence" value="ECO:0007669"/>
    <property type="project" value="TreeGrafter"/>
</dbReference>
<dbReference type="SMART" id="SM00350">
    <property type="entry name" value="MCM"/>
    <property type="match status" value="1"/>
</dbReference>
<evidence type="ECO:0000259" key="11">
    <source>
        <dbReference type="PROSITE" id="PS50051"/>
    </source>
</evidence>
<dbReference type="EC" id="3.6.4.12" evidence="2"/>
<feature type="domain" description="MCM C-terminal AAA(+) ATPase" evidence="11">
    <location>
        <begin position="846"/>
        <end position="922"/>
    </location>
</feature>
<dbReference type="InterPro" id="IPR006142">
    <property type="entry name" value="INTEIN"/>
</dbReference>
<dbReference type="GO" id="GO:0005524">
    <property type="term" value="F:ATP binding"/>
    <property type="evidence" value="ECO:0007669"/>
    <property type="project" value="UniProtKB-KW"/>
</dbReference>
<dbReference type="SUPFAM" id="SSF55608">
    <property type="entry name" value="Homing endonucleases"/>
    <property type="match status" value="1"/>
</dbReference>
<evidence type="ECO:0000259" key="12">
    <source>
        <dbReference type="PROSITE" id="PS50819"/>
    </source>
</evidence>
<dbReference type="InterPro" id="IPR036844">
    <property type="entry name" value="Hint_dom_sf"/>
</dbReference>
<keyword evidence="7" id="KW-0068">Autocatalytic cleavage</keyword>